<keyword evidence="2" id="KW-1185">Reference proteome</keyword>
<reference evidence="1 2" key="1">
    <citation type="journal article" date="2023" name="Mol. Biol. Evol.">
        <title>Genomics of Secondarily Temperate Adaptation in the Only Non-Antarctic Icefish.</title>
        <authorList>
            <person name="Rivera-Colon A.G."/>
            <person name="Rayamajhi N."/>
            <person name="Minhas B.F."/>
            <person name="Madrigal G."/>
            <person name="Bilyk K.T."/>
            <person name="Yoon V."/>
            <person name="Hune M."/>
            <person name="Gregory S."/>
            <person name="Cheng C.H.C."/>
            <person name="Catchen J.M."/>
        </authorList>
    </citation>
    <scope>NUCLEOTIDE SEQUENCE [LARGE SCALE GENOMIC DNA]</scope>
    <source>
        <tissue evidence="1">White muscle</tissue>
    </source>
</reference>
<evidence type="ECO:0000313" key="1">
    <source>
        <dbReference type="EMBL" id="KAK5929042.1"/>
    </source>
</evidence>
<protein>
    <submittedName>
        <fullName evidence="1">Uncharacterized protein</fullName>
    </submittedName>
</protein>
<evidence type="ECO:0000313" key="2">
    <source>
        <dbReference type="Proteomes" id="UP001331515"/>
    </source>
</evidence>
<organism evidence="1 2">
    <name type="scientific">Champsocephalus gunnari</name>
    <name type="common">Mackerel icefish</name>
    <dbReference type="NCBI Taxonomy" id="52237"/>
    <lineage>
        <taxon>Eukaryota</taxon>
        <taxon>Metazoa</taxon>
        <taxon>Chordata</taxon>
        <taxon>Craniata</taxon>
        <taxon>Vertebrata</taxon>
        <taxon>Euteleostomi</taxon>
        <taxon>Actinopterygii</taxon>
        <taxon>Neopterygii</taxon>
        <taxon>Teleostei</taxon>
        <taxon>Neoteleostei</taxon>
        <taxon>Acanthomorphata</taxon>
        <taxon>Eupercaria</taxon>
        <taxon>Perciformes</taxon>
        <taxon>Notothenioidei</taxon>
        <taxon>Channichthyidae</taxon>
        <taxon>Champsocephalus</taxon>
    </lineage>
</organism>
<comment type="caution">
    <text evidence="1">The sequence shown here is derived from an EMBL/GenBank/DDBJ whole genome shotgun (WGS) entry which is preliminary data.</text>
</comment>
<dbReference type="Proteomes" id="UP001331515">
    <property type="component" value="Unassembled WGS sequence"/>
</dbReference>
<dbReference type="EMBL" id="JAURVH010001517">
    <property type="protein sequence ID" value="KAK5929042.1"/>
    <property type="molecule type" value="Genomic_DNA"/>
</dbReference>
<sequence>MSELGIAVVPTRNGMKAIRIFEKCKKPEPDLYVVDGVGPPTYFYSFDLITQGPREVTKALWGKTLQVSKELSNPLLDLNKWEDMKIINFVSDAGLGVRDLHYENKFFKEPHVQLAIKNFYWSDAGFCGVSVGLPRKDRAGFRSWSIAHVALSKPKGRQWREVVSPHVQMII</sequence>
<gene>
    <name evidence="1" type="ORF">CgunFtcFv8_010311</name>
</gene>
<accession>A0AAN8DUM3</accession>
<dbReference type="AlphaFoldDB" id="A0AAN8DUM3"/>
<name>A0AAN8DUM3_CHAGU</name>
<proteinExistence type="predicted"/>